<dbReference type="PANTHER" id="PTHR32001:SF1">
    <property type="entry name" value="KERATINOCYTE-ASSOCIATED PROTEIN 2"/>
    <property type="match status" value="1"/>
</dbReference>
<comment type="similarity">
    <text evidence="2">Belongs to the KRTCAP2 family.</text>
</comment>
<dbReference type="PANTHER" id="PTHR32001">
    <property type="entry name" value="KERATINOCYTE-ASSOCIATED PROTEIN 2"/>
    <property type="match status" value="1"/>
</dbReference>
<protein>
    <recommendedName>
        <fullName evidence="9">Dolichyl-diphosphooligosaccharide--protein glycosyltransferase subunit KCP2</fullName>
    </recommendedName>
</protein>
<keyword evidence="5 6" id="KW-0472">Membrane</keyword>
<comment type="caution">
    <text evidence="7">The sequence shown here is derived from an EMBL/GenBank/DDBJ whole genome shotgun (WGS) entry which is preliminary data.</text>
</comment>
<dbReference type="Proteomes" id="UP001344447">
    <property type="component" value="Unassembled WGS sequence"/>
</dbReference>
<feature type="transmembrane region" description="Helical" evidence="6">
    <location>
        <begin position="72"/>
        <end position="101"/>
    </location>
</feature>
<name>A0AAN7UEZ3_9MYCE</name>
<dbReference type="InterPro" id="IPR018614">
    <property type="entry name" value="KRTCAP2"/>
</dbReference>
<evidence type="ECO:0008006" key="9">
    <source>
        <dbReference type="Google" id="ProtNLM"/>
    </source>
</evidence>
<evidence type="ECO:0000256" key="2">
    <source>
        <dbReference type="ARBA" id="ARBA00007279"/>
    </source>
</evidence>
<evidence type="ECO:0000256" key="5">
    <source>
        <dbReference type="ARBA" id="ARBA00023136"/>
    </source>
</evidence>
<reference evidence="7 8" key="1">
    <citation type="submission" date="2023-11" db="EMBL/GenBank/DDBJ databases">
        <title>Dfirmibasis_genome.</title>
        <authorList>
            <person name="Edelbroek B."/>
            <person name="Kjellin J."/>
            <person name="Jerlstrom-Hultqvist J."/>
            <person name="Soderbom F."/>
        </authorList>
    </citation>
    <scope>NUCLEOTIDE SEQUENCE [LARGE SCALE GENOMIC DNA]</scope>
    <source>
        <strain evidence="7 8">TNS-C-14</strain>
    </source>
</reference>
<organism evidence="7 8">
    <name type="scientific">Dictyostelium firmibasis</name>
    <dbReference type="NCBI Taxonomy" id="79012"/>
    <lineage>
        <taxon>Eukaryota</taxon>
        <taxon>Amoebozoa</taxon>
        <taxon>Evosea</taxon>
        <taxon>Eumycetozoa</taxon>
        <taxon>Dictyostelia</taxon>
        <taxon>Dictyosteliales</taxon>
        <taxon>Dictyosteliaceae</taxon>
        <taxon>Dictyostelium</taxon>
    </lineage>
</organism>
<dbReference type="EMBL" id="JAVFKY010000002">
    <property type="protein sequence ID" value="KAK5580143.1"/>
    <property type="molecule type" value="Genomic_DNA"/>
</dbReference>
<feature type="transmembrane region" description="Helical" evidence="6">
    <location>
        <begin position="38"/>
        <end position="60"/>
    </location>
</feature>
<feature type="transmembrane region" description="Helical" evidence="6">
    <location>
        <begin position="12"/>
        <end position="32"/>
    </location>
</feature>
<proteinExistence type="inferred from homology"/>
<gene>
    <name evidence="7" type="ORF">RB653_000156</name>
</gene>
<keyword evidence="3 6" id="KW-0812">Transmembrane</keyword>
<dbReference type="GO" id="GO:0016020">
    <property type="term" value="C:membrane"/>
    <property type="evidence" value="ECO:0007669"/>
    <property type="project" value="UniProtKB-SubCell"/>
</dbReference>
<evidence type="ECO:0000256" key="4">
    <source>
        <dbReference type="ARBA" id="ARBA00022989"/>
    </source>
</evidence>
<evidence type="ECO:0000313" key="8">
    <source>
        <dbReference type="Proteomes" id="UP001344447"/>
    </source>
</evidence>
<evidence type="ECO:0000256" key="6">
    <source>
        <dbReference type="SAM" id="Phobius"/>
    </source>
</evidence>
<dbReference type="AlphaFoldDB" id="A0AAN7UEZ3"/>
<dbReference type="Pfam" id="PF09775">
    <property type="entry name" value="Keratin_assoc"/>
    <property type="match status" value="1"/>
</dbReference>
<evidence type="ECO:0000256" key="1">
    <source>
        <dbReference type="ARBA" id="ARBA00004141"/>
    </source>
</evidence>
<evidence type="ECO:0000313" key="7">
    <source>
        <dbReference type="EMBL" id="KAK5580143.1"/>
    </source>
</evidence>
<keyword evidence="8" id="KW-1185">Reference proteome</keyword>
<evidence type="ECO:0000256" key="3">
    <source>
        <dbReference type="ARBA" id="ARBA00022692"/>
    </source>
</evidence>
<comment type="subcellular location">
    <subcellularLocation>
        <location evidence="1">Membrane</location>
        <topology evidence="1">Multi-pass membrane protein</topology>
    </subcellularLocation>
</comment>
<keyword evidence="4 6" id="KW-1133">Transmembrane helix</keyword>
<sequence>MASQPTEGSTALISLILWVIVFALLNIGSVFFKSSEAATILGGFVGSLLFFLQITFIGAIKRDVKTVETIISVIITAMISSTIHRVSGTTSIIFSIGWIFYLNHVSNKIYSRLEETNTVSTGKKRK</sequence>
<accession>A0AAN7UEZ3</accession>